<dbReference type="EMBL" id="CP063989">
    <property type="protein sequence ID" value="QPL04872.1"/>
    <property type="molecule type" value="Genomic_DNA"/>
</dbReference>
<evidence type="ECO:0000256" key="5">
    <source>
        <dbReference type="ARBA" id="ARBA00023136"/>
    </source>
</evidence>
<keyword evidence="9" id="KW-1185">Reference proteome</keyword>
<name>A0A7T0LJN3_9ACTO</name>
<feature type="transmembrane region" description="Helical" evidence="6">
    <location>
        <begin position="808"/>
        <end position="830"/>
    </location>
</feature>
<feature type="transmembrane region" description="Helical" evidence="6">
    <location>
        <begin position="187"/>
        <end position="207"/>
    </location>
</feature>
<evidence type="ECO:0000313" key="9">
    <source>
        <dbReference type="Proteomes" id="UP000594637"/>
    </source>
</evidence>
<evidence type="ECO:0000256" key="6">
    <source>
        <dbReference type="SAM" id="Phobius"/>
    </source>
</evidence>
<keyword evidence="5 6" id="KW-0472">Membrane</keyword>
<reference evidence="8 9" key="1">
    <citation type="submission" date="2020-11" db="EMBL/GenBank/DDBJ databases">
        <title>Actinomyces sp. ZJ750.</title>
        <authorList>
            <person name="Zhou J."/>
        </authorList>
    </citation>
    <scope>NUCLEOTIDE SEQUENCE [LARGE SCALE GENOMIC DNA]</scope>
    <source>
        <strain evidence="8 9">ZJ750</strain>
    </source>
</reference>
<dbReference type="KEGG" id="arep:ID810_08975"/>
<dbReference type="Gene3D" id="1.20.1640.10">
    <property type="entry name" value="Multidrug efflux transporter AcrB transmembrane domain"/>
    <property type="match status" value="2"/>
</dbReference>
<keyword evidence="3 6" id="KW-0812">Transmembrane</keyword>
<dbReference type="InterPro" id="IPR004869">
    <property type="entry name" value="MMPL_dom"/>
</dbReference>
<dbReference type="AlphaFoldDB" id="A0A7T0LJN3"/>
<feature type="transmembrane region" description="Helical" evidence="6">
    <location>
        <begin position="712"/>
        <end position="730"/>
    </location>
</feature>
<feature type="domain" description="Membrane transport protein MMPL" evidence="7">
    <location>
        <begin position="43"/>
        <end position="321"/>
    </location>
</feature>
<dbReference type="PANTHER" id="PTHR33406:SF13">
    <property type="entry name" value="MEMBRANE PROTEIN YDFJ"/>
    <property type="match status" value="1"/>
</dbReference>
<evidence type="ECO:0000256" key="3">
    <source>
        <dbReference type="ARBA" id="ARBA00022692"/>
    </source>
</evidence>
<protein>
    <submittedName>
        <fullName evidence="8">MMPL family transporter</fullName>
    </submittedName>
</protein>
<feature type="transmembrane region" description="Helical" evidence="6">
    <location>
        <begin position="267"/>
        <end position="292"/>
    </location>
</feature>
<sequence>MFSRLASLIVDHRRAVVALLAVLTAATALLLPRVGIITDQREFLPDDSQMRVGMRVMEQEWGAEEPTASVRVMVTGPATEADRAAVADQLAAIDGVRAVDFAEDEHHVTQVNGATASLYVLSIDGDYDSDAYARVTAALEAQETNGLVWSTDNPSNASQVPLWILVVAVALAAVILVLMCASWIEPLLFLVTIGVAVIINMGTNLIQGQISDVSSSIAGILQMVLSMDYSIILANRYRQERQAQRAAGTDVEAGATVTAMKTALAKAFTAVSSASLTTFVGLLMLTLMSFRIGQDLGIVLAKGVLISLLCVLTLLPALLIWCDGLIARTAKPFVEPRLGGLARAEHRGRWAIAAVFVVLLVGVGLAQGQVTTAFTLNRDDAVADVFAKDNQVVLVYANDDEVAATALGEQIAADYADQVRSVQGYGTTLGAQLTAEQMQAALTAQVGRSDGGQVGRFDEAPVLDPQSLALIYYRYHGGETGTMSINDLAAYVSETQATQVGGQASPSVLSEQDAAALAGLSQLGDAAAAGLIDPALLSAELTPEEMAATLTQIRVSQAQAEAAQQGVVLDEASAAAVAGPGVDATTLEMLYLNRAAATSSDPSWTMSTDELLTYVSSSVLTDAAYASLVSEEQAAALTTAKARADQARAELIGPTHSRMLITTGLPEDSPETTAFIEDLTSRADDALAGPHWSVGSSVMVWELQSGFAAENLRIALLTALAIFIIVALTFRSLAVPAVLVLLVECGVLVTIAASGLVAGSMYYLAMLVVQCILMGATIDYAIVLTTYYRQHRRTEGVVDSLTGAYDGAIHTILTSGLIMVLVTGVLGRLFENPTVGQICQTISIGALSAVLLIVFVLPALLAVSDRWVVAGRRVG</sequence>
<feature type="transmembrane region" description="Helical" evidence="6">
    <location>
        <begin position="763"/>
        <end position="787"/>
    </location>
</feature>
<dbReference type="GO" id="GO:0005886">
    <property type="term" value="C:plasma membrane"/>
    <property type="evidence" value="ECO:0007669"/>
    <property type="project" value="UniProtKB-SubCell"/>
</dbReference>
<evidence type="ECO:0000256" key="1">
    <source>
        <dbReference type="ARBA" id="ARBA00004651"/>
    </source>
</evidence>
<dbReference type="SUPFAM" id="SSF82866">
    <property type="entry name" value="Multidrug efflux transporter AcrB transmembrane domain"/>
    <property type="match status" value="2"/>
</dbReference>
<feature type="transmembrane region" description="Helical" evidence="6">
    <location>
        <begin position="304"/>
        <end position="327"/>
    </location>
</feature>
<feature type="transmembrane region" description="Helical" evidence="6">
    <location>
        <begin position="737"/>
        <end position="757"/>
    </location>
</feature>
<feature type="transmembrane region" description="Helical" evidence="6">
    <location>
        <begin position="842"/>
        <end position="863"/>
    </location>
</feature>
<comment type="subcellular location">
    <subcellularLocation>
        <location evidence="1">Cell membrane</location>
        <topology evidence="1">Multi-pass membrane protein</topology>
    </subcellularLocation>
</comment>
<evidence type="ECO:0000256" key="2">
    <source>
        <dbReference type="ARBA" id="ARBA00022475"/>
    </source>
</evidence>
<feature type="transmembrane region" description="Helical" evidence="6">
    <location>
        <begin position="348"/>
        <end position="366"/>
    </location>
</feature>
<feature type="domain" description="Membrane transport protein MMPL" evidence="7">
    <location>
        <begin position="658"/>
        <end position="868"/>
    </location>
</feature>
<dbReference type="PANTHER" id="PTHR33406">
    <property type="entry name" value="MEMBRANE PROTEIN MJ1562-RELATED"/>
    <property type="match status" value="1"/>
</dbReference>
<proteinExistence type="predicted"/>
<feature type="transmembrane region" description="Helical" evidence="6">
    <location>
        <begin position="160"/>
        <end position="180"/>
    </location>
</feature>
<dbReference type="Proteomes" id="UP000594637">
    <property type="component" value="Chromosome"/>
</dbReference>
<dbReference type="Pfam" id="PF03176">
    <property type="entry name" value="MMPL"/>
    <property type="match status" value="2"/>
</dbReference>
<evidence type="ECO:0000259" key="7">
    <source>
        <dbReference type="Pfam" id="PF03176"/>
    </source>
</evidence>
<keyword evidence="2" id="KW-1003">Cell membrane</keyword>
<evidence type="ECO:0000256" key="4">
    <source>
        <dbReference type="ARBA" id="ARBA00022989"/>
    </source>
</evidence>
<keyword evidence="4 6" id="KW-1133">Transmembrane helix</keyword>
<dbReference type="InterPro" id="IPR050545">
    <property type="entry name" value="Mycobact_MmpL"/>
</dbReference>
<gene>
    <name evidence="8" type="ORF">ID810_08975</name>
</gene>
<dbReference type="RefSeq" id="WP_166855864.1">
    <property type="nucleotide sequence ID" value="NZ_CP063989.1"/>
</dbReference>
<evidence type="ECO:0000313" key="8">
    <source>
        <dbReference type="EMBL" id="QPL04872.1"/>
    </source>
</evidence>
<organism evidence="8 9">
    <name type="scientific">Actinomyces respiraculi</name>
    <dbReference type="NCBI Taxonomy" id="2744574"/>
    <lineage>
        <taxon>Bacteria</taxon>
        <taxon>Bacillati</taxon>
        <taxon>Actinomycetota</taxon>
        <taxon>Actinomycetes</taxon>
        <taxon>Actinomycetales</taxon>
        <taxon>Actinomycetaceae</taxon>
        <taxon>Actinomyces</taxon>
    </lineage>
</organism>
<accession>A0A7T0LJN3</accession>